<sequence length="231" mass="26938">IIMDNRKITVYWTLSGCFTLLVVSFFIFTVHYFSKDWISNNIKLPNGTIIEIQKGFFDNCAKLQHETRYHCIPADETPEFLNTTGIEFSKDPNYALYMVHYLGKSIISLTFLCIICMIFLCRESDLNQLSISQRIYSYSIVGIIFMYFLMYLLILISSLYNIGYMNNPKYTIPGKIGFAVKINFIPFIFILLVSFIMRHYIIAACQEICNKVIHKTVQQNDYTLTEVQPHT</sequence>
<feature type="transmembrane region" description="Helical" evidence="1">
    <location>
        <begin position="12"/>
        <end position="33"/>
    </location>
</feature>
<reference evidence="3" key="1">
    <citation type="submission" date="2024-02" db="UniProtKB">
        <authorList>
            <consortium name="WormBaseParasite"/>
        </authorList>
    </citation>
    <scope>IDENTIFICATION</scope>
</reference>
<proteinExistence type="predicted"/>
<evidence type="ECO:0000256" key="1">
    <source>
        <dbReference type="SAM" id="Phobius"/>
    </source>
</evidence>
<feature type="transmembrane region" description="Helical" evidence="1">
    <location>
        <begin position="101"/>
        <end position="123"/>
    </location>
</feature>
<keyword evidence="1" id="KW-1133">Transmembrane helix</keyword>
<dbReference type="WBParaSite" id="TCONS_00016499.p1">
    <property type="protein sequence ID" value="TCONS_00016499.p1"/>
    <property type="gene ID" value="XLOC_011097"/>
</dbReference>
<dbReference type="AlphaFoldDB" id="A0AAF5I470"/>
<accession>A0AAF5I470</accession>
<keyword evidence="1" id="KW-0812">Transmembrane</keyword>
<organism evidence="2 3">
    <name type="scientific">Strongyloides stercoralis</name>
    <name type="common">Threadworm</name>
    <dbReference type="NCBI Taxonomy" id="6248"/>
    <lineage>
        <taxon>Eukaryota</taxon>
        <taxon>Metazoa</taxon>
        <taxon>Ecdysozoa</taxon>
        <taxon>Nematoda</taxon>
        <taxon>Chromadorea</taxon>
        <taxon>Rhabditida</taxon>
        <taxon>Tylenchina</taxon>
        <taxon>Panagrolaimomorpha</taxon>
        <taxon>Strongyloidoidea</taxon>
        <taxon>Strongyloididae</taxon>
        <taxon>Strongyloides</taxon>
    </lineage>
</organism>
<feature type="transmembrane region" description="Helical" evidence="1">
    <location>
        <begin position="135"/>
        <end position="156"/>
    </location>
</feature>
<keyword evidence="2" id="KW-1185">Reference proteome</keyword>
<feature type="transmembrane region" description="Helical" evidence="1">
    <location>
        <begin position="176"/>
        <end position="197"/>
    </location>
</feature>
<dbReference type="Proteomes" id="UP000035681">
    <property type="component" value="Unplaced"/>
</dbReference>
<name>A0AAF5I470_STRER</name>
<protein>
    <submittedName>
        <fullName evidence="3">Uncharacterized protein</fullName>
    </submittedName>
</protein>
<keyword evidence="1" id="KW-0472">Membrane</keyword>
<evidence type="ECO:0000313" key="3">
    <source>
        <dbReference type="WBParaSite" id="TCONS_00016499.p1"/>
    </source>
</evidence>
<evidence type="ECO:0000313" key="2">
    <source>
        <dbReference type="Proteomes" id="UP000035681"/>
    </source>
</evidence>